<organism evidence="10 11">
    <name type="scientific">Pseudalkalibacillus berkeleyi</name>
    <dbReference type="NCBI Taxonomy" id="1069813"/>
    <lineage>
        <taxon>Bacteria</taxon>
        <taxon>Bacillati</taxon>
        <taxon>Bacillota</taxon>
        <taxon>Bacilli</taxon>
        <taxon>Bacillales</taxon>
        <taxon>Fictibacillaceae</taxon>
        <taxon>Pseudalkalibacillus</taxon>
    </lineage>
</organism>
<proteinExistence type="inferred from homology"/>
<dbReference type="PANTHER" id="PTHR43271:SF1">
    <property type="entry name" value="INNER MEMBRANE TRANSPORT PROTEIN YNFM"/>
    <property type="match status" value="1"/>
</dbReference>
<evidence type="ECO:0000256" key="3">
    <source>
        <dbReference type="ARBA" id="ARBA00022448"/>
    </source>
</evidence>
<dbReference type="InterPro" id="IPR011701">
    <property type="entry name" value="MFS"/>
</dbReference>
<feature type="domain" description="Major facilitator superfamily (MFS) profile" evidence="9">
    <location>
        <begin position="17"/>
        <end position="391"/>
    </location>
</feature>
<keyword evidence="6 8" id="KW-1133">Transmembrane helix</keyword>
<dbReference type="InterPro" id="IPR036259">
    <property type="entry name" value="MFS_trans_sf"/>
</dbReference>
<evidence type="ECO:0000256" key="5">
    <source>
        <dbReference type="ARBA" id="ARBA00022692"/>
    </source>
</evidence>
<feature type="transmembrane region" description="Helical" evidence="8">
    <location>
        <begin position="112"/>
        <end position="130"/>
    </location>
</feature>
<name>A0ABS9H3Y0_9BACL</name>
<feature type="transmembrane region" description="Helical" evidence="8">
    <location>
        <begin position="82"/>
        <end position="100"/>
    </location>
</feature>
<gene>
    <name evidence="10" type="ORF">L2716_12270</name>
</gene>
<feature type="transmembrane region" description="Helical" evidence="8">
    <location>
        <begin position="220"/>
        <end position="241"/>
    </location>
</feature>
<dbReference type="PROSITE" id="PS50850">
    <property type="entry name" value="MFS"/>
    <property type="match status" value="1"/>
</dbReference>
<reference evidence="10 11" key="1">
    <citation type="submission" date="2022-01" db="EMBL/GenBank/DDBJ databases">
        <title>Alkalihalobacillus sp. EGI L200015, a novel bacterium isolated from a salt lake sediment.</title>
        <authorList>
            <person name="Gao L."/>
            <person name="Fang B.-Z."/>
            <person name="Li W.-J."/>
        </authorList>
    </citation>
    <scope>NUCLEOTIDE SEQUENCE [LARGE SCALE GENOMIC DNA]</scope>
    <source>
        <strain evidence="10 11">KCTC 12718</strain>
    </source>
</reference>
<keyword evidence="11" id="KW-1185">Reference proteome</keyword>
<evidence type="ECO:0000313" key="10">
    <source>
        <dbReference type="EMBL" id="MCF6138503.1"/>
    </source>
</evidence>
<evidence type="ECO:0000256" key="8">
    <source>
        <dbReference type="SAM" id="Phobius"/>
    </source>
</evidence>
<protein>
    <submittedName>
        <fullName evidence="10">MFS transporter</fullName>
    </submittedName>
</protein>
<dbReference type="Pfam" id="PF07690">
    <property type="entry name" value="MFS_1"/>
    <property type="match status" value="1"/>
</dbReference>
<dbReference type="RefSeq" id="WP_236335276.1">
    <property type="nucleotide sequence ID" value="NZ_JAKIJS010000001.1"/>
</dbReference>
<feature type="transmembrane region" description="Helical" evidence="8">
    <location>
        <begin position="308"/>
        <end position="331"/>
    </location>
</feature>
<feature type="transmembrane region" description="Helical" evidence="8">
    <location>
        <begin position="137"/>
        <end position="160"/>
    </location>
</feature>
<comment type="subcellular location">
    <subcellularLocation>
        <location evidence="1">Cell membrane</location>
        <topology evidence="1">Multi-pass membrane protein</topology>
    </subcellularLocation>
</comment>
<evidence type="ECO:0000256" key="1">
    <source>
        <dbReference type="ARBA" id="ARBA00004651"/>
    </source>
</evidence>
<evidence type="ECO:0000259" key="9">
    <source>
        <dbReference type="PROSITE" id="PS50850"/>
    </source>
</evidence>
<feature type="transmembrane region" description="Helical" evidence="8">
    <location>
        <begin position="256"/>
        <end position="274"/>
    </location>
</feature>
<dbReference type="EMBL" id="JAKIJS010000001">
    <property type="protein sequence ID" value="MCF6138503.1"/>
    <property type="molecule type" value="Genomic_DNA"/>
</dbReference>
<comment type="caution">
    <text evidence="10">The sequence shown here is derived from an EMBL/GenBank/DDBJ whole genome shotgun (WGS) entry which is preliminary data.</text>
</comment>
<feature type="transmembrane region" description="Helical" evidence="8">
    <location>
        <begin position="343"/>
        <end position="362"/>
    </location>
</feature>
<keyword evidence="4" id="KW-1003">Cell membrane</keyword>
<accession>A0ABS9H3Y0</accession>
<feature type="transmembrane region" description="Helical" evidence="8">
    <location>
        <begin position="14"/>
        <end position="35"/>
    </location>
</feature>
<evidence type="ECO:0000256" key="6">
    <source>
        <dbReference type="ARBA" id="ARBA00022989"/>
    </source>
</evidence>
<dbReference type="PANTHER" id="PTHR43271">
    <property type="entry name" value="BLL2771 PROTEIN"/>
    <property type="match status" value="1"/>
</dbReference>
<feature type="transmembrane region" description="Helical" evidence="8">
    <location>
        <begin position="281"/>
        <end position="302"/>
    </location>
</feature>
<keyword evidence="5 8" id="KW-0812">Transmembrane</keyword>
<dbReference type="Proteomes" id="UP001649381">
    <property type="component" value="Unassembled WGS sequence"/>
</dbReference>
<feature type="transmembrane region" description="Helical" evidence="8">
    <location>
        <begin position="172"/>
        <end position="191"/>
    </location>
</feature>
<dbReference type="InterPro" id="IPR020846">
    <property type="entry name" value="MFS_dom"/>
</dbReference>
<feature type="transmembrane region" description="Helical" evidence="8">
    <location>
        <begin position="55"/>
        <end position="75"/>
    </location>
</feature>
<evidence type="ECO:0000256" key="7">
    <source>
        <dbReference type="ARBA" id="ARBA00023136"/>
    </source>
</evidence>
<sequence>MDAHIPYTKQQHQFWQAIISLTISSLLTFSTLYIFQPLLPVFVETYDVSTTLSSFLMSASVFTMMFGLFILGFLADRYGKKNIMIVSLTVTILTLAAMAFSTNFSFIVGLRLLQGFFLAGVPASAMGYLGNEIDRRYIGIAMTLYIASNALGGMSGRVWGGYSADKWGWETSLLSLSGFGVVALLLFIVLLPSERPSAESRSSLKSDLKGMLIHLTDRKLIPLFVMGLLLQIMFTAVWTYLPFYLKGEPFNWSLKWISYTYFAYVLGVLAPPLASRFSNRFGLFNVMLSGLMLLAIGTWLTAIHNSSVIIFGLTVLCTGFFISHSMAAALVNRTATHHKSGASSFYLINYYLGVTIGSSAVGTLWDHFAWTGILSTSMLLLFIFMFLPKLKHQS</sequence>
<comment type="similarity">
    <text evidence="2">Belongs to the major facilitator superfamily.</text>
</comment>
<dbReference type="CDD" id="cd17324">
    <property type="entry name" value="MFS_NepI_like"/>
    <property type="match status" value="1"/>
</dbReference>
<dbReference type="Gene3D" id="1.20.1250.20">
    <property type="entry name" value="MFS general substrate transporter like domains"/>
    <property type="match status" value="1"/>
</dbReference>
<keyword evidence="7 8" id="KW-0472">Membrane</keyword>
<dbReference type="SUPFAM" id="SSF103473">
    <property type="entry name" value="MFS general substrate transporter"/>
    <property type="match status" value="1"/>
</dbReference>
<evidence type="ECO:0000256" key="2">
    <source>
        <dbReference type="ARBA" id="ARBA00008335"/>
    </source>
</evidence>
<feature type="transmembrane region" description="Helical" evidence="8">
    <location>
        <begin position="368"/>
        <end position="387"/>
    </location>
</feature>
<evidence type="ECO:0000313" key="11">
    <source>
        <dbReference type="Proteomes" id="UP001649381"/>
    </source>
</evidence>
<evidence type="ECO:0000256" key="4">
    <source>
        <dbReference type="ARBA" id="ARBA00022475"/>
    </source>
</evidence>
<keyword evidence="3" id="KW-0813">Transport</keyword>